<accession>A0AAW0W4J1</accession>
<dbReference type="InterPro" id="IPR003961">
    <property type="entry name" value="FN3_dom"/>
</dbReference>
<dbReference type="EMBL" id="JARKIK010000085">
    <property type="protein sequence ID" value="KAK8724403.1"/>
    <property type="molecule type" value="Genomic_DNA"/>
</dbReference>
<protein>
    <recommendedName>
        <fullName evidence="2">Fibronectin type-III domain-containing protein</fullName>
    </recommendedName>
</protein>
<keyword evidence="1" id="KW-1133">Transmembrane helix</keyword>
<dbReference type="PROSITE" id="PS50853">
    <property type="entry name" value="FN3"/>
    <property type="match status" value="1"/>
</dbReference>
<keyword evidence="4" id="KW-1185">Reference proteome</keyword>
<feature type="transmembrane region" description="Helical" evidence="1">
    <location>
        <begin position="62"/>
        <end position="86"/>
    </location>
</feature>
<name>A0AAW0W4J1_CHEQU</name>
<keyword evidence="1" id="KW-0812">Transmembrane</keyword>
<evidence type="ECO:0000313" key="3">
    <source>
        <dbReference type="EMBL" id="KAK8724403.1"/>
    </source>
</evidence>
<evidence type="ECO:0000259" key="2">
    <source>
        <dbReference type="PROSITE" id="PS50853"/>
    </source>
</evidence>
<organism evidence="3 4">
    <name type="scientific">Cherax quadricarinatus</name>
    <name type="common">Australian red claw crayfish</name>
    <dbReference type="NCBI Taxonomy" id="27406"/>
    <lineage>
        <taxon>Eukaryota</taxon>
        <taxon>Metazoa</taxon>
        <taxon>Ecdysozoa</taxon>
        <taxon>Arthropoda</taxon>
        <taxon>Crustacea</taxon>
        <taxon>Multicrustacea</taxon>
        <taxon>Malacostraca</taxon>
        <taxon>Eumalacostraca</taxon>
        <taxon>Eucarida</taxon>
        <taxon>Decapoda</taxon>
        <taxon>Pleocyemata</taxon>
        <taxon>Astacidea</taxon>
        <taxon>Parastacoidea</taxon>
        <taxon>Parastacidae</taxon>
        <taxon>Cherax</taxon>
    </lineage>
</organism>
<keyword evidence="1" id="KW-0472">Membrane</keyword>
<comment type="caution">
    <text evidence="3">The sequence shown here is derived from an EMBL/GenBank/DDBJ whole genome shotgun (WGS) entry which is preliminary data.</text>
</comment>
<evidence type="ECO:0000256" key="1">
    <source>
        <dbReference type="SAM" id="Phobius"/>
    </source>
</evidence>
<proteinExistence type="predicted"/>
<evidence type="ECO:0000313" key="4">
    <source>
        <dbReference type="Proteomes" id="UP001445076"/>
    </source>
</evidence>
<dbReference type="Proteomes" id="UP001445076">
    <property type="component" value="Unassembled WGS sequence"/>
</dbReference>
<feature type="domain" description="Fibronectin type-III" evidence="2">
    <location>
        <begin position="1"/>
        <end position="47"/>
    </location>
</feature>
<dbReference type="AlphaFoldDB" id="A0AAW0W4J1"/>
<reference evidence="3 4" key="1">
    <citation type="journal article" date="2024" name="BMC Genomics">
        <title>Genome assembly of redclaw crayfish (Cherax quadricarinatus) provides insights into its immune adaptation and hypoxia tolerance.</title>
        <authorList>
            <person name="Liu Z."/>
            <person name="Zheng J."/>
            <person name="Li H."/>
            <person name="Fang K."/>
            <person name="Wang S."/>
            <person name="He J."/>
            <person name="Zhou D."/>
            <person name="Weng S."/>
            <person name="Chi M."/>
            <person name="Gu Z."/>
            <person name="He J."/>
            <person name="Li F."/>
            <person name="Wang M."/>
        </authorList>
    </citation>
    <scope>NUCLEOTIDE SEQUENCE [LARGE SCALE GENOMIC DNA]</scope>
    <source>
        <strain evidence="3">ZL_2023a</strain>
    </source>
</reference>
<feature type="non-terminal residue" evidence="3">
    <location>
        <position position="137"/>
    </location>
</feature>
<sequence>MNVSASTPVFSVKPLEPDRNYRLAVVAYNTRGRTSPTRRHILTLKEAEMHKSLPSMVEPSPLVLVMGVVAGVLVVVGAMLLALWLVKERRTHAHRDATVTQIVLKDNNPDLLSVETSEEGAAVRVNGSVKATVYNST</sequence>
<gene>
    <name evidence="3" type="ORF">OTU49_011052</name>
</gene>